<feature type="compositionally biased region" description="Low complexity" evidence="1">
    <location>
        <begin position="195"/>
        <end position="218"/>
    </location>
</feature>
<protein>
    <recommendedName>
        <fullName evidence="5">FMN-binding protein</fullName>
    </recommendedName>
</protein>
<evidence type="ECO:0008006" key="5">
    <source>
        <dbReference type="Google" id="ProtNLM"/>
    </source>
</evidence>
<dbReference type="EMBL" id="JAJEPV010000010">
    <property type="protein sequence ID" value="MCC2119108.1"/>
    <property type="molecule type" value="Genomic_DNA"/>
</dbReference>
<evidence type="ECO:0000313" key="4">
    <source>
        <dbReference type="Proteomes" id="UP001197795"/>
    </source>
</evidence>
<feature type="transmembrane region" description="Helical" evidence="2">
    <location>
        <begin position="15"/>
        <end position="37"/>
    </location>
</feature>
<name>A0AAE3A0Z2_9FIRM</name>
<comment type="caution">
    <text evidence="3">The sequence shown here is derived from an EMBL/GenBank/DDBJ whole genome shotgun (WGS) entry which is preliminary data.</text>
</comment>
<evidence type="ECO:0000313" key="3">
    <source>
        <dbReference type="EMBL" id="MCC2119108.1"/>
    </source>
</evidence>
<dbReference type="AlphaFoldDB" id="A0AAE3A0Z2"/>
<feature type="region of interest" description="Disordered" evidence="1">
    <location>
        <begin position="192"/>
        <end position="238"/>
    </location>
</feature>
<keyword evidence="2" id="KW-1133">Transmembrane helix</keyword>
<evidence type="ECO:0000256" key="2">
    <source>
        <dbReference type="SAM" id="Phobius"/>
    </source>
</evidence>
<keyword evidence="4" id="KW-1185">Reference proteome</keyword>
<evidence type="ECO:0000256" key="1">
    <source>
        <dbReference type="SAM" id="MobiDB-lite"/>
    </source>
</evidence>
<accession>A0AAE3A0Z2</accession>
<keyword evidence="2" id="KW-0812">Transmembrane</keyword>
<dbReference type="Proteomes" id="UP001197795">
    <property type="component" value="Unassembled WGS sequence"/>
</dbReference>
<reference evidence="3 4" key="1">
    <citation type="submission" date="2021-10" db="EMBL/GenBank/DDBJ databases">
        <title>Anaerobic single-cell dispensing facilitates the cultivation of human gut bacteria.</title>
        <authorList>
            <person name="Afrizal A."/>
        </authorList>
    </citation>
    <scope>NUCLEOTIDE SEQUENCE [LARGE SCALE GENOMIC DNA]</scope>
    <source>
        <strain evidence="3 4">CLA-AA-H273</strain>
    </source>
</reference>
<organism evidence="3 4">
    <name type="scientific">Waltera acetigignens</name>
    <dbReference type="NCBI Taxonomy" id="2981769"/>
    <lineage>
        <taxon>Bacteria</taxon>
        <taxon>Bacillati</taxon>
        <taxon>Bacillota</taxon>
        <taxon>Clostridia</taxon>
        <taxon>Lachnospirales</taxon>
        <taxon>Lachnospiraceae</taxon>
        <taxon>Waltera</taxon>
    </lineage>
</organism>
<proteinExistence type="predicted"/>
<gene>
    <name evidence="3" type="ORF">LKD75_05790</name>
</gene>
<keyword evidence="2" id="KW-0472">Membrane</keyword>
<sequence>MSANTKIVVLRRKELLYTGIFAALGVLFVILLLMLLLPGKAADTSGAPDSPDSTAETVMPDNVADLGRIPQSAQTEDVSTGAVADTDAVLDNASGPAGTDNTYIPGIYTTELILGSETVNVEVIVNDHAITSLSLADPDETLTTMYPLLEPTMDSLSEQICETQDLSQVTYSAETRYTSLVLLEAVKASLEKAKPSATPEAASTPAASPENSAATSPETDGKATEPTKVPTADINPAA</sequence>
<dbReference type="RefSeq" id="WP_227732991.1">
    <property type="nucleotide sequence ID" value="NZ_JAJEPV010000010.1"/>
</dbReference>